<accession>A0A133UZI0</accession>
<name>A0A133UZI0_9EURY</name>
<evidence type="ECO:0000313" key="2">
    <source>
        <dbReference type="Proteomes" id="UP000070341"/>
    </source>
</evidence>
<dbReference type="AlphaFoldDB" id="A0A133UZI0"/>
<dbReference type="Proteomes" id="UP000070341">
    <property type="component" value="Unassembled WGS sequence"/>
</dbReference>
<organism evidence="1 2">
    <name type="scientific">candidate division MSBL1 archaeon SCGC-AAA259M10</name>
    <dbReference type="NCBI Taxonomy" id="1698270"/>
    <lineage>
        <taxon>Archaea</taxon>
        <taxon>Methanobacteriati</taxon>
        <taxon>Methanobacteriota</taxon>
        <taxon>candidate division MSBL1</taxon>
    </lineage>
</organism>
<dbReference type="EMBL" id="LHXU01000042">
    <property type="protein sequence ID" value="KXA99569.1"/>
    <property type="molecule type" value="Genomic_DNA"/>
</dbReference>
<sequence>MKEKKEKVMVRNVSLSFPPVIRKDKPEFRFIPLPSIFGILSTDGHMKKTRDMRVVGAERLESFLWGGFLMNVQISWWAIEFYKANGFETVDSSEERLAIEFMSSFSH</sequence>
<keyword evidence="2" id="KW-1185">Reference proteome</keyword>
<proteinExistence type="predicted"/>
<comment type="caution">
    <text evidence="1">The sequence shown here is derived from an EMBL/GenBank/DDBJ whole genome shotgun (WGS) entry which is preliminary data.</text>
</comment>
<reference evidence="1 2" key="1">
    <citation type="journal article" date="2016" name="Sci. Rep.">
        <title>Metabolic traits of an uncultured archaeal lineage -MSBL1- from brine pools of the Red Sea.</title>
        <authorList>
            <person name="Mwirichia R."/>
            <person name="Alam I."/>
            <person name="Rashid M."/>
            <person name="Vinu M."/>
            <person name="Ba-Alawi W."/>
            <person name="Anthony Kamau A."/>
            <person name="Kamanda Ngugi D."/>
            <person name="Goker M."/>
            <person name="Klenk H.P."/>
            <person name="Bajic V."/>
            <person name="Stingl U."/>
        </authorList>
    </citation>
    <scope>NUCLEOTIDE SEQUENCE [LARGE SCALE GENOMIC DNA]</scope>
    <source>
        <strain evidence="1">SCGC-AAA259M10</strain>
    </source>
</reference>
<protein>
    <submittedName>
        <fullName evidence="1">Uncharacterized protein</fullName>
    </submittedName>
</protein>
<gene>
    <name evidence="1" type="ORF">AKJ40_02835</name>
</gene>
<evidence type="ECO:0000313" key="1">
    <source>
        <dbReference type="EMBL" id="KXA99569.1"/>
    </source>
</evidence>